<organism evidence="2 3">
    <name type="scientific">Pagothenia borchgrevinki</name>
    <name type="common">Bald rockcod</name>
    <name type="synonym">Trematomus borchgrevinki</name>
    <dbReference type="NCBI Taxonomy" id="8213"/>
    <lineage>
        <taxon>Eukaryota</taxon>
        <taxon>Metazoa</taxon>
        <taxon>Chordata</taxon>
        <taxon>Craniata</taxon>
        <taxon>Vertebrata</taxon>
        <taxon>Euteleostomi</taxon>
        <taxon>Actinopterygii</taxon>
        <taxon>Neopterygii</taxon>
        <taxon>Teleostei</taxon>
        <taxon>Neoteleostei</taxon>
        <taxon>Acanthomorphata</taxon>
        <taxon>Eupercaria</taxon>
        <taxon>Perciformes</taxon>
        <taxon>Notothenioidei</taxon>
        <taxon>Nototheniidae</taxon>
        <taxon>Pagothenia</taxon>
    </lineage>
</organism>
<gene>
    <name evidence="2" type="ORF">OYC64_019714</name>
</gene>
<evidence type="ECO:0000313" key="2">
    <source>
        <dbReference type="EMBL" id="KAL3041584.1"/>
    </source>
</evidence>
<dbReference type="AlphaFoldDB" id="A0ABD2FIM8"/>
<protein>
    <submittedName>
        <fullName evidence="2">Uncharacterized protein</fullName>
    </submittedName>
</protein>
<sequence length="68" mass="7031">MTDGLFGFSPPPSPQGSPSLSSLIPLTEGIILAFGYVHFCFPPLCVIPGEVGSSSLREVLDRAGAPSL</sequence>
<evidence type="ECO:0000256" key="1">
    <source>
        <dbReference type="SAM" id="MobiDB-lite"/>
    </source>
</evidence>
<proteinExistence type="predicted"/>
<dbReference type="Proteomes" id="UP001619887">
    <property type="component" value="Unassembled WGS sequence"/>
</dbReference>
<feature type="region of interest" description="Disordered" evidence="1">
    <location>
        <begin position="1"/>
        <end position="20"/>
    </location>
</feature>
<reference evidence="2 3" key="1">
    <citation type="journal article" date="2022" name="G3 (Bethesda)">
        <title>Evaluating Illumina-, Nanopore-, and PacBio-based genome assembly strategies with the bald notothen, Trematomus borchgrevinki.</title>
        <authorList>
            <person name="Rayamajhi N."/>
            <person name="Cheng C.C."/>
            <person name="Catchen J.M."/>
        </authorList>
    </citation>
    <scope>NUCLEOTIDE SEQUENCE [LARGE SCALE GENOMIC DNA]</scope>
    <source>
        <strain evidence="2">AGRC-2024</strain>
    </source>
</reference>
<accession>A0ABD2FIM8</accession>
<keyword evidence="3" id="KW-1185">Reference proteome</keyword>
<name>A0ABD2FIM8_PAGBO</name>
<reference evidence="2 3" key="2">
    <citation type="journal article" date="2024" name="G3 (Bethesda)">
        <title>The genome of the cryopelagic Antarctic bald notothen, Trematomus borchgrevinki.</title>
        <authorList>
            <person name="Rayamajhi N."/>
            <person name="Rivera-Colon A.G."/>
            <person name="Minhas B.F."/>
            <person name="Cheng C.C."/>
            <person name="Catchen J.M."/>
        </authorList>
    </citation>
    <scope>NUCLEOTIDE SEQUENCE [LARGE SCALE GENOMIC DNA]</scope>
    <source>
        <strain evidence="2">AGRC-2024</strain>
    </source>
</reference>
<dbReference type="EMBL" id="JBIYXZ010002089">
    <property type="protein sequence ID" value="KAL3041584.1"/>
    <property type="molecule type" value="Genomic_DNA"/>
</dbReference>
<comment type="caution">
    <text evidence="2">The sequence shown here is derived from an EMBL/GenBank/DDBJ whole genome shotgun (WGS) entry which is preliminary data.</text>
</comment>
<evidence type="ECO:0000313" key="3">
    <source>
        <dbReference type="Proteomes" id="UP001619887"/>
    </source>
</evidence>